<sequence length="100" mass="11414">DPSEFSSPNEAGNVTLVIEEKKLKVSKELLAISSPVFTTIFFGNFAEKDIEQVEIKDVIYEEFLDLLQLIFSFGTVKITDRTVLHILKLADQFQMEVNFI</sequence>
<dbReference type="Proteomes" id="UP001432027">
    <property type="component" value="Unassembled WGS sequence"/>
</dbReference>
<evidence type="ECO:0000313" key="3">
    <source>
        <dbReference type="Proteomes" id="UP001432027"/>
    </source>
</evidence>
<feature type="domain" description="BTB" evidence="1">
    <location>
        <begin position="12"/>
        <end position="72"/>
    </location>
</feature>
<reference evidence="2" key="1">
    <citation type="submission" date="2023-10" db="EMBL/GenBank/DDBJ databases">
        <title>Genome assembly of Pristionchus species.</title>
        <authorList>
            <person name="Yoshida K."/>
            <person name="Sommer R.J."/>
        </authorList>
    </citation>
    <scope>NUCLEOTIDE SEQUENCE</scope>
    <source>
        <strain evidence="2">RS0144</strain>
    </source>
</reference>
<feature type="non-terminal residue" evidence="2">
    <location>
        <position position="1"/>
    </location>
</feature>
<accession>A0AAV5SZK4</accession>
<proteinExistence type="predicted"/>
<dbReference type="EMBL" id="BTSX01000003">
    <property type="protein sequence ID" value="GMS87428.1"/>
    <property type="molecule type" value="Genomic_DNA"/>
</dbReference>
<name>A0AAV5SZK4_9BILA</name>
<dbReference type="AlphaFoldDB" id="A0AAV5SZK4"/>
<dbReference type="PANTHER" id="PTHR22744">
    <property type="entry name" value="HELIX LOOP HELIX PROTEIN 21-RELATED"/>
    <property type="match status" value="1"/>
</dbReference>
<dbReference type="Pfam" id="PF00651">
    <property type="entry name" value="BTB"/>
    <property type="match status" value="1"/>
</dbReference>
<dbReference type="PROSITE" id="PS50097">
    <property type="entry name" value="BTB"/>
    <property type="match status" value="1"/>
</dbReference>
<evidence type="ECO:0000259" key="1">
    <source>
        <dbReference type="PROSITE" id="PS50097"/>
    </source>
</evidence>
<dbReference type="CDD" id="cd18186">
    <property type="entry name" value="BTB_POZ_ZBTB_KLHL-like"/>
    <property type="match status" value="1"/>
</dbReference>
<dbReference type="InterPro" id="IPR011333">
    <property type="entry name" value="SKP1/BTB/POZ_sf"/>
</dbReference>
<feature type="non-terminal residue" evidence="2">
    <location>
        <position position="100"/>
    </location>
</feature>
<comment type="caution">
    <text evidence="2">The sequence shown here is derived from an EMBL/GenBank/DDBJ whole genome shotgun (WGS) entry which is preliminary data.</text>
</comment>
<evidence type="ECO:0000313" key="2">
    <source>
        <dbReference type="EMBL" id="GMS87428.1"/>
    </source>
</evidence>
<protein>
    <recommendedName>
        <fullName evidence="1">BTB domain-containing protein</fullName>
    </recommendedName>
</protein>
<dbReference type="PANTHER" id="PTHR22744:SF14">
    <property type="entry name" value="BTB DOMAIN-CONTAINING PROTEIN-RELATED"/>
    <property type="match status" value="1"/>
</dbReference>
<organism evidence="2 3">
    <name type="scientific">Pristionchus entomophagus</name>
    <dbReference type="NCBI Taxonomy" id="358040"/>
    <lineage>
        <taxon>Eukaryota</taxon>
        <taxon>Metazoa</taxon>
        <taxon>Ecdysozoa</taxon>
        <taxon>Nematoda</taxon>
        <taxon>Chromadorea</taxon>
        <taxon>Rhabditida</taxon>
        <taxon>Rhabditina</taxon>
        <taxon>Diplogasteromorpha</taxon>
        <taxon>Diplogasteroidea</taxon>
        <taxon>Neodiplogasteridae</taxon>
        <taxon>Pristionchus</taxon>
    </lineage>
</organism>
<dbReference type="InterPro" id="IPR000210">
    <property type="entry name" value="BTB/POZ_dom"/>
</dbReference>
<keyword evidence="3" id="KW-1185">Reference proteome</keyword>
<dbReference type="Gene3D" id="3.30.710.10">
    <property type="entry name" value="Potassium Channel Kv1.1, Chain A"/>
    <property type="match status" value="1"/>
</dbReference>
<gene>
    <name evidence="2" type="ORF">PENTCL1PPCAC_9603</name>
</gene>
<dbReference type="SMART" id="SM00225">
    <property type="entry name" value="BTB"/>
    <property type="match status" value="1"/>
</dbReference>
<dbReference type="SUPFAM" id="SSF54695">
    <property type="entry name" value="POZ domain"/>
    <property type="match status" value="1"/>
</dbReference>